<dbReference type="RefSeq" id="WP_054877182.1">
    <property type="nucleotide sequence ID" value="NZ_LKET01000068.1"/>
</dbReference>
<dbReference type="SUPFAM" id="SSF51726">
    <property type="entry name" value="UROD/MetE-like"/>
    <property type="match status" value="1"/>
</dbReference>
<gene>
    <name evidence="1" type="ORF">OXPF_42610</name>
</gene>
<keyword evidence="2" id="KW-1185">Reference proteome</keyword>
<protein>
    <recommendedName>
        <fullName evidence="3">Uroporphyrinogen decarboxylase (URO-D)</fullName>
    </recommendedName>
</protein>
<dbReference type="PATRIC" id="fig|36849.3.peg.4503"/>
<sequence length="391" mass="44897">MSEAVSKYDVGILKQERKELFDDLYNGRIPKRVPITIKVNNDFGMQYVGMDTIDVQWHPAKMEEAADAICRDFFSDTNPFGSRRYPAFYQFMGAKTFVMGSNGFLQHPESQGMYVEDYDDFIRNPYDCLIEKILPRLYTALDTDSSNKAIVMAIGMTAQKDDYATAAAIKKKMNEKYGYFEPPANSAGNAVFAPYDFIADNLRGFTGISMDIRRCPEKVIAACEVVTPMLIKRGISKNPNLMGDCYVPLHMAPYMREKDFEKFYWPTFKKFVEGVMDSGQGISFFCENDWSRYLDYLLELPKGIRMRFEYGDPKLIKEKLGKKHIISGFYPLSLLKTGTREQCIDKAKELMDILAPGGRYYFDVDKVLATYEGGKENYIAVLDFVHEYGRY</sequence>
<dbReference type="Proteomes" id="UP000050326">
    <property type="component" value="Unassembled WGS sequence"/>
</dbReference>
<proteinExistence type="predicted"/>
<accession>A0A0P8WJX6</accession>
<name>A0A0P8WJX6_9CLOT</name>
<dbReference type="EMBL" id="LKET01000068">
    <property type="protein sequence ID" value="KPU42476.1"/>
    <property type="molecule type" value="Genomic_DNA"/>
</dbReference>
<organism evidence="1 2">
    <name type="scientific">Oxobacter pfennigii</name>
    <dbReference type="NCBI Taxonomy" id="36849"/>
    <lineage>
        <taxon>Bacteria</taxon>
        <taxon>Bacillati</taxon>
        <taxon>Bacillota</taxon>
        <taxon>Clostridia</taxon>
        <taxon>Eubacteriales</taxon>
        <taxon>Clostridiaceae</taxon>
        <taxon>Oxobacter</taxon>
    </lineage>
</organism>
<dbReference type="Gene3D" id="3.20.20.210">
    <property type="match status" value="1"/>
</dbReference>
<dbReference type="AlphaFoldDB" id="A0A0P8WJX6"/>
<reference evidence="1 2" key="1">
    <citation type="submission" date="2015-09" db="EMBL/GenBank/DDBJ databases">
        <title>Genome sequence of Oxobacter pfennigii DSM 3222.</title>
        <authorList>
            <person name="Poehlein A."/>
            <person name="Bengelsdorf F.R."/>
            <person name="Schiel-Bengelsdorf B."/>
            <person name="Duerre P."/>
            <person name="Daniel R."/>
        </authorList>
    </citation>
    <scope>NUCLEOTIDE SEQUENCE [LARGE SCALE GENOMIC DNA]</scope>
    <source>
        <strain evidence="1 2">DSM 3222</strain>
    </source>
</reference>
<evidence type="ECO:0000313" key="1">
    <source>
        <dbReference type="EMBL" id="KPU42476.1"/>
    </source>
</evidence>
<comment type="caution">
    <text evidence="1">The sequence shown here is derived from an EMBL/GenBank/DDBJ whole genome shotgun (WGS) entry which is preliminary data.</text>
</comment>
<dbReference type="STRING" id="36849.OXPF_42610"/>
<evidence type="ECO:0000313" key="2">
    <source>
        <dbReference type="Proteomes" id="UP000050326"/>
    </source>
</evidence>
<dbReference type="InterPro" id="IPR038071">
    <property type="entry name" value="UROD/MetE-like_sf"/>
</dbReference>
<evidence type="ECO:0008006" key="3">
    <source>
        <dbReference type="Google" id="ProtNLM"/>
    </source>
</evidence>